<gene>
    <name evidence="1" type="ORF">BpHYR1_026020</name>
</gene>
<organism evidence="1 2">
    <name type="scientific">Brachionus plicatilis</name>
    <name type="common">Marine rotifer</name>
    <name type="synonym">Brachionus muelleri</name>
    <dbReference type="NCBI Taxonomy" id="10195"/>
    <lineage>
        <taxon>Eukaryota</taxon>
        <taxon>Metazoa</taxon>
        <taxon>Spiralia</taxon>
        <taxon>Gnathifera</taxon>
        <taxon>Rotifera</taxon>
        <taxon>Eurotatoria</taxon>
        <taxon>Monogononta</taxon>
        <taxon>Pseudotrocha</taxon>
        <taxon>Ploima</taxon>
        <taxon>Brachionidae</taxon>
        <taxon>Brachionus</taxon>
    </lineage>
</organism>
<dbReference type="OrthoDB" id="10636101at2759"/>
<proteinExistence type="predicted"/>
<reference evidence="1 2" key="1">
    <citation type="journal article" date="2018" name="Sci. Rep.">
        <title>Genomic signatures of local adaptation to the degree of environmental predictability in rotifers.</title>
        <authorList>
            <person name="Franch-Gras L."/>
            <person name="Hahn C."/>
            <person name="Garcia-Roger E.M."/>
            <person name="Carmona M.J."/>
            <person name="Serra M."/>
            <person name="Gomez A."/>
        </authorList>
    </citation>
    <scope>NUCLEOTIDE SEQUENCE [LARGE SCALE GENOMIC DNA]</scope>
    <source>
        <strain evidence="1">HYR1</strain>
    </source>
</reference>
<evidence type="ECO:0000313" key="2">
    <source>
        <dbReference type="Proteomes" id="UP000276133"/>
    </source>
</evidence>
<evidence type="ECO:0000313" key="1">
    <source>
        <dbReference type="EMBL" id="RNA00610.1"/>
    </source>
</evidence>
<name>A0A3M7PNI4_BRAPC</name>
<protein>
    <submittedName>
        <fullName evidence="1">Molecular chaperone</fullName>
    </submittedName>
</protein>
<accession>A0A3M7PNI4</accession>
<dbReference type="EMBL" id="REGN01009677">
    <property type="protein sequence ID" value="RNA00610.1"/>
    <property type="molecule type" value="Genomic_DNA"/>
</dbReference>
<dbReference type="Proteomes" id="UP000276133">
    <property type="component" value="Unassembled WGS sequence"/>
</dbReference>
<dbReference type="AlphaFoldDB" id="A0A3M7PNI4"/>
<sequence length="157" mass="17780">MSNVRPVLSKQRYQSFQLDFIGDLDQLINSISGLDALFFVFERLFASLLLLVELGEIIYNYGNGQSDNKDAPDATNGANQLARGGRRHHVAIAHSCHGDQGPPERGWYGRKLGVHFFLFGKIGQTGEQQHRNGQKHHEQTELFFGPFERVAQRLESR</sequence>
<comment type="caution">
    <text evidence="1">The sequence shown here is derived from an EMBL/GenBank/DDBJ whole genome shotgun (WGS) entry which is preliminary data.</text>
</comment>
<keyword evidence="2" id="KW-1185">Reference proteome</keyword>